<dbReference type="InterPro" id="IPR042121">
    <property type="entry name" value="MutL_C_regsub"/>
</dbReference>
<dbReference type="GO" id="GO:0016887">
    <property type="term" value="F:ATP hydrolysis activity"/>
    <property type="evidence" value="ECO:0007669"/>
    <property type="project" value="InterPro"/>
</dbReference>
<accession>A0A1B7MZC6</accession>
<evidence type="ECO:0000313" key="3">
    <source>
        <dbReference type="Proteomes" id="UP000092154"/>
    </source>
</evidence>
<dbReference type="InterPro" id="IPR014790">
    <property type="entry name" value="MutL_C"/>
</dbReference>
<evidence type="ECO:0000313" key="2">
    <source>
        <dbReference type="EMBL" id="OAX37968.1"/>
    </source>
</evidence>
<dbReference type="FunFam" id="3.30.1370.100:FF:000001">
    <property type="entry name" value="Mismatch repair endonuclease pms1, putative"/>
    <property type="match status" value="1"/>
</dbReference>
<dbReference type="Pfam" id="PF08676">
    <property type="entry name" value="MutL_C"/>
    <property type="match status" value="1"/>
</dbReference>
<feature type="domain" description="MutL C-terminal dimerisation" evidence="1">
    <location>
        <begin position="98"/>
        <end position="250"/>
    </location>
</feature>
<dbReference type="SUPFAM" id="SSF118116">
    <property type="entry name" value="DNA mismatch repair protein MutL"/>
    <property type="match status" value="1"/>
</dbReference>
<dbReference type="InParanoid" id="A0A1B7MZC6"/>
<protein>
    <recommendedName>
        <fullName evidence="1">MutL C-terminal dimerisation domain-containing protein</fullName>
    </recommendedName>
</protein>
<dbReference type="STRING" id="1314800.A0A1B7MZC6"/>
<dbReference type="PANTHER" id="PTHR10073:SF52">
    <property type="entry name" value="MISMATCH REPAIR ENDONUCLEASE PMS2"/>
    <property type="match status" value="1"/>
</dbReference>
<dbReference type="Gene3D" id="3.30.1540.20">
    <property type="entry name" value="MutL, C-terminal domain, dimerisation subdomain"/>
    <property type="match status" value="1"/>
</dbReference>
<gene>
    <name evidence="2" type="ORF">K503DRAFT_692355</name>
</gene>
<keyword evidence="3" id="KW-1185">Reference proteome</keyword>
<dbReference type="AlphaFoldDB" id="A0A1B7MZC6"/>
<reference evidence="2 3" key="1">
    <citation type="submission" date="2016-06" db="EMBL/GenBank/DDBJ databases">
        <title>Comparative genomics of the ectomycorrhizal sister species Rhizopogon vinicolor and Rhizopogon vesiculosus (Basidiomycota: Boletales) reveals a divergence of the mating type B locus.</title>
        <authorList>
            <consortium name="DOE Joint Genome Institute"/>
            <person name="Mujic A.B."/>
            <person name="Kuo A."/>
            <person name="Tritt A."/>
            <person name="Lipzen A."/>
            <person name="Chen C."/>
            <person name="Johnson J."/>
            <person name="Sharma A."/>
            <person name="Barry K."/>
            <person name="Grigoriev I.V."/>
            <person name="Spatafora J.W."/>
        </authorList>
    </citation>
    <scope>NUCLEOTIDE SEQUENCE [LARGE SCALE GENOMIC DNA]</scope>
    <source>
        <strain evidence="2 3">AM-OR11-026</strain>
    </source>
</reference>
<organism evidence="2 3">
    <name type="scientific">Rhizopogon vinicolor AM-OR11-026</name>
    <dbReference type="NCBI Taxonomy" id="1314800"/>
    <lineage>
        <taxon>Eukaryota</taxon>
        <taxon>Fungi</taxon>
        <taxon>Dikarya</taxon>
        <taxon>Basidiomycota</taxon>
        <taxon>Agaricomycotina</taxon>
        <taxon>Agaricomycetes</taxon>
        <taxon>Agaricomycetidae</taxon>
        <taxon>Boletales</taxon>
        <taxon>Suillineae</taxon>
        <taxon>Rhizopogonaceae</taxon>
        <taxon>Rhizopogon</taxon>
    </lineage>
</organism>
<dbReference type="EMBL" id="KV448320">
    <property type="protein sequence ID" value="OAX37968.1"/>
    <property type="molecule type" value="Genomic_DNA"/>
</dbReference>
<dbReference type="InterPro" id="IPR042120">
    <property type="entry name" value="MutL_C_dimsub"/>
</dbReference>
<dbReference type="GO" id="GO:0032389">
    <property type="term" value="C:MutLalpha complex"/>
    <property type="evidence" value="ECO:0007669"/>
    <property type="project" value="TreeGrafter"/>
</dbReference>
<dbReference type="InterPro" id="IPR038973">
    <property type="entry name" value="MutL/Mlh/Pms-like"/>
</dbReference>
<dbReference type="OrthoDB" id="10263226at2759"/>
<name>A0A1B7MZC6_9AGAM</name>
<dbReference type="InterPro" id="IPR037198">
    <property type="entry name" value="MutL_C_sf"/>
</dbReference>
<dbReference type="Gene3D" id="3.30.1370.100">
    <property type="entry name" value="MutL, C-terminal domain, regulatory subdomain"/>
    <property type="match status" value="1"/>
</dbReference>
<evidence type="ECO:0000259" key="1">
    <source>
        <dbReference type="SMART" id="SM00853"/>
    </source>
</evidence>
<proteinExistence type="predicted"/>
<dbReference type="GO" id="GO:0140664">
    <property type="term" value="F:ATP-dependent DNA damage sensor activity"/>
    <property type="evidence" value="ECO:0007669"/>
    <property type="project" value="InterPro"/>
</dbReference>
<sequence>MAVVDADANSSTPHSHKDHLQTIILRCDLDKIRHTWVNLEQAKVKPTTPGLSNITPATRVRDRDALDAANVENTEDNVKAFAALSRLISKTDFNQMQVVGQFNLGSIVTRWRKCKEGEEQGLDDLFIIDQHAADEKYSFEMLQQMTVIESQRPFRPERLELTAAGEILAVENMDVLKRNGFEVVRQGEEGRLHLVAQSMCKDTVFDMKDHEELIHLMHDRPVRTMVRCSKARAIFAMRACRKIVMIGKALSANRMTSHMSTMDQPWNCPHGRPTMRHVSDLTCFARYNASPRTVDWTAFGDGGA</sequence>
<dbReference type="GO" id="GO:0005524">
    <property type="term" value="F:ATP binding"/>
    <property type="evidence" value="ECO:0007669"/>
    <property type="project" value="InterPro"/>
</dbReference>
<dbReference type="Proteomes" id="UP000092154">
    <property type="component" value="Unassembled WGS sequence"/>
</dbReference>
<dbReference type="SMART" id="SM00853">
    <property type="entry name" value="MutL_C"/>
    <property type="match status" value="1"/>
</dbReference>
<dbReference type="GO" id="GO:0006298">
    <property type="term" value="P:mismatch repair"/>
    <property type="evidence" value="ECO:0007669"/>
    <property type="project" value="InterPro"/>
</dbReference>
<dbReference type="PANTHER" id="PTHR10073">
    <property type="entry name" value="DNA MISMATCH REPAIR PROTEIN MLH, PMS, MUTL"/>
    <property type="match status" value="1"/>
</dbReference>